<feature type="region of interest" description="Disordered" evidence="1">
    <location>
        <begin position="137"/>
        <end position="203"/>
    </location>
</feature>
<protein>
    <submittedName>
        <fullName evidence="2">Uncharacterized protein</fullName>
    </submittedName>
</protein>
<keyword evidence="3" id="KW-1185">Reference proteome</keyword>
<feature type="region of interest" description="Disordered" evidence="1">
    <location>
        <begin position="86"/>
        <end position="105"/>
    </location>
</feature>
<dbReference type="STRING" id="945553.A0A0D2MUT3"/>
<evidence type="ECO:0000256" key="1">
    <source>
        <dbReference type="SAM" id="MobiDB-lite"/>
    </source>
</evidence>
<feature type="region of interest" description="Disordered" evidence="1">
    <location>
        <begin position="49"/>
        <end position="80"/>
    </location>
</feature>
<dbReference type="OMA" id="FQMSANI"/>
<evidence type="ECO:0000313" key="3">
    <source>
        <dbReference type="Proteomes" id="UP000054270"/>
    </source>
</evidence>
<accession>A0A0D2MUT3</accession>
<gene>
    <name evidence="2" type="ORF">HYPSUDRAFT_870314</name>
</gene>
<proteinExistence type="predicted"/>
<sequence>MSYTISIPPRLRVARSSSFNYDRSVSQIATATEGGPSHLPELSQLVDLNLDDMSASGRSEQPSTSTVAPPAATNRSENTAQQLRSLISRLEPKDPPPRINSPEYFSERESDYDMDLTEPANNAPSMVQESVKDIFSKARRDPGDTPQKSRFKSVSDDASDIHTNSLLISERKGKRHNVNDDETESPHVNSERPATRFKPSPQPVTAEFLRERFSQSRILAEVDEDESLREHQ</sequence>
<dbReference type="OrthoDB" id="3230534at2759"/>
<organism evidence="2 3">
    <name type="scientific">Hypholoma sublateritium (strain FD-334 SS-4)</name>
    <dbReference type="NCBI Taxonomy" id="945553"/>
    <lineage>
        <taxon>Eukaryota</taxon>
        <taxon>Fungi</taxon>
        <taxon>Dikarya</taxon>
        <taxon>Basidiomycota</taxon>
        <taxon>Agaricomycotina</taxon>
        <taxon>Agaricomycetes</taxon>
        <taxon>Agaricomycetidae</taxon>
        <taxon>Agaricales</taxon>
        <taxon>Agaricineae</taxon>
        <taxon>Strophariaceae</taxon>
        <taxon>Hypholoma</taxon>
    </lineage>
</organism>
<name>A0A0D2MUT3_HYPSF</name>
<dbReference type="Proteomes" id="UP000054270">
    <property type="component" value="Unassembled WGS sequence"/>
</dbReference>
<dbReference type="EMBL" id="KN817523">
    <property type="protein sequence ID" value="KJA27728.1"/>
    <property type="molecule type" value="Genomic_DNA"/>
</dbReference>
<reference evidence="3" key="1">
    <citation type="submission" date="2014-04" db="EMBL/GenBank/DDBJ databases">
        <title>Evolutionary Origins and Diversification of the Mycorrhizal Mutualists.</title>
        <authorList>
            <consortium name="DOE Joint Genome Institute"/>
            <consortium name="Mycorrhizal Genomics Consortium"/>
            <person name="Kohler A."/>
            <person name="Kuo A."/>
            <person name="Nagy L.G."/>
            <person name="Floudas D."/>
            <person name="Copeland A."/>
            <person name="Barry K.W."/>
            <person name="Cichocki N."/>
            <person name="Veneault-Fourrey C."/>
            <person name="LaButti K."/>
            <person name="Lindquist E.A."/>
            <person name="Lipzen A."/>
            <person name="Lundell T."/>
            <person name="Morin E."/>
            <person name="Murat C."/>
            <person name="Riley R."/>
            <person name="Ohm R."/>
            <person name="Sun H."/>
            <person name="Tunlid A."/>
            <person name="Henrissat B."/>
            <person name="Grigoriev I.V."/>
            <person name="Hibbett D.S."/>
            <person name="Martin F."/>
        </authorList>
    </citation>
    <scope>NUCLEOTIDE SEQUENCE [LARGE SCALE GENOMIC DNA]</scope>
    <source>
        <strain evidence="3">FD-334 SS-4</strain>
    </source>
</reference>
<evidence type="ECO:0000313" key="2">
    <source>
        <dbReference type="EMBL" id="KJA27728.1"/>
    </source>
</evidence>
<feature type="compositionally biased region" description="Polar residues" evidence="1">
    <location>
        <begin position="56"/>
        <end position="80"/>
    </location>
</feature>
<dbReference type="AlphaFoldDB" id="A0A0D2MUT3"/>